<name>A0ABW4KI82_9BACI</name>
<evidence type="ECO:0000313" key="2">
    <source>
        <dbReference type="EMBL" id="MFD1707849.1"/>
    </source>
</evidence>
<reference evidence="3" key="1">
    <citation type="journal article" date="2019" name="Int. J. Syst. Evol. Microbiol.">
        <title>The Global Catalogue of Microorganisms (GCM) 10K type strain sequencing project: providing services to taxonomists for standard genome sequencing and annotation.</title>
        <authorList>
            <consortium name="The Broad Institute Genomics Platform"/>
            <consortium name="The Broad Institute Genome Sequencing Center for Infectious Disease"/>
            <person name="Wu L."/>
            <person name="Ma J."/>
        </authorList>
    </citation>
    <scope>NUCLEOTIDE SEQUENCE [LARGE SCALE GENOMIC DNA]</scope>
    <source>
        <strain evidence="3">CGMCC 1.12295</strain>
    </source>
</reference>
<accession>A0ABW4KI82</accession>
<gene>
    <name evidence="2" type="ORF">ACFSCZ_14075</name>
</gene>
<comment type="caution">
    <text evidence="2">The sequence shown here is derived from an EMBL/GenBank/DDBJ whole genome shotgun (WGS) entry which is preliminary data.</text>
</comment>
<sequence length="91" mass="10748">MSHSKRITLFVILFIVLYSFLSLPGLFDLANRIEPWVLGVPFVMFWTLFLSFLICCLMISWYIVDAKNGDFDIDEVEESEIMDFEERRARS</sequence>
<evidence type="ECO:0000256" key="1">
    <source>
        <dbReference type="SAM" id="Phobius"/>
    </source>
</evidence>
<feature type="transmembrane region" description="Helical" evidence="1">
    <location>
        <begin position="7"/>
        <end position="27"/>
    </location>
</feature>
<dbReference type="RefSeq" id="WP_380774685.1">
    <property type="nucleotide sequence ID" value="NZ_JBHUEO010000047.1"/>
</dbReference>
<keyword evidence="1" id="KW-0812">Transmembrane</keyword>
<feature type="transmembrane region" description="Helical" evidence="1">
    <location>
        <begin position="39"/>
        <end position="64"/>
    </location>
</feature>
<evidence type="ECO:0000313" key="3">
    <source>
        <dbReference type="Proteomes" id="UP001597301"/>
    </source>
</evidence>
<keyword evidence="1" id="KW-0472">Membrane</keyword>
<keyword evidence="1" id="KW-1133">Transmembrane helix</keyword>
<evidence type="ECO:0008006" key="4">
    <source>
        <dbReference type="Google" id="ProtNLM"/>
    </source>
</evidence>
<protein>
    <recommendedName>
        <fullName evidence="4">DUF3311 domain-containing protein</fullName>
    </recommendedName>
</protein>
<dbReference type="Proteomes" id="UP001597301">
    <property type="component" value="Unassembled WGS sequence"/>
</dbReference>
<keyword evidence="3" id="KW-1185">Reference proteome</keyword>
<proteinExistence type="predicted"/>
<organism evidence="2 3">
    <name type="scientific">Siminovitchia sediminis</name>
    <dbReference type="NCBI Taxonomy" id="1274353"/>
    <lineage>
        <taxon>Bacteria</taxon>
        <taxon>Bacillati</taxon>
        <taxon>Bacillota</taxon>
        <taxon>Bacilli</taxon>
        <taxon>Bacillales</taxon>
        <taxon>Bacillaceae</taxon>
        <taxon>Siminovitchia</taxon>
    </lineage>
</organism>
<dbReference type="EMBL" id="JBHUEO010000047">
    <property type="protein sequence ID" value="MFD1707849.1"/>
    <property type="molecule type" value="Genomic_DNA"/>
</dbReference>